<dbReference type="AlphaFoldDB" id="A0A1M6JLR7"/>
<feature type="domain" description="BIG2" evidence="1">
    <location>
        <begin position="33"/>
        <end position="105"/>
    </location>
</feature>
<dbReference type="SMART" id="SM00635">
    <property type="entry name" value="BID_2"/>
    <property type="match status" value="1"/>
</dbReference>
<dbReference type="STRING" id="1121322.SAMN02745136_00126"/>
<organism evidence="2 3">
    <name type="scientific">Anaerocolumna jejuensis DSM 15929</name>
    <dbReference type="NCBI Taxonomy" id="1121322"/>
    <lineage>
        <taxon>Bacteria</taxon>
        <taxon>Bacillati</taxon>
        <taxon>Bacillota</taxon>
        <taxon>Clostridia</taxon>
        <taxon>Lachnospirales</taxon>
        <taxon>Lachnospiraceae</taxon>
        <taxon>Anaerocolumna</taxon>
    </lineage>
</organism>
<gene>
    <name evidence="2" type="ORF">SAMN02745136_00126</name>
</gene>
<evidence type="ECO:0000313" key="2">
    <source>
        <dbReference type="EMBL" id="SHJ47580.1"/>
    </source>
</evidence>
<evidence type="ECO:0000259" key="1">
    <source>
        <dbReference type="SMART" id="SM00635"/>
    </source>
</evidence>
<dbReference type="SUPFAM" id="SSF49373">
    <property type="entry name" value="Invasin/intimin cell-adhesion fragments"/>
    <property type="match status" value="1"/>
</dbReference>
<dbReference type="InterPro" id="IPR003343">
    <property type="entry name" value="Big_2"/>
</dbReference>
<name>A0A1M6JLR7_9FIRM</name>
<keyword evidence="3" id="KW-1185">Reference proteome</keyword>
<accession>A0A1M6JLR7</accession>
<sequence length="233" mass="25807">MRKLRKVRLPLLFILTVMLLVSTGYPVKGQKVEAAAAKINKSALTLYIGDTYKLKMSKPAAAVSWISSNNSIVTVTLQGKVTAYKKGTAVITALEGKKKSTCRITVRPRTEAQVSKKIEGLRNKYPQGMSWDNSKLYVSKYEPNVIGGGCYAFASRISDIAFGYSPAETHQDFEKIRIGDTIRIGDYHSVVVLTKSDTSITVVEGNVNSAVNWDRKISKEDLELEGFQVTTRY</sequence>
<proteinExistence type="predicted"/>
<reference evidence="2 3" key="1">
    <citation type="submission" date="2016-11" db="EMBL/GenBank/DDBJ databases">
        <authorList>
            <person name="Jaros S."/>
            <person name="Januszkiewicz K."/>
            <person name="Wedrychowicz H."/>
        </authorList>
    </citation>
    <scope>NUCLEOTIDE SEQUENCE [LARGE SCALE GENOMIC DNA]</scope>
    <source>
        <strain evidence="2 3">DSM 15929</strain>
    </source>
</reference>
<dbReference type="Pfam" id="PF02368">
    <property type="entry name" value="Big_2"/>
    <property type="match status" value="1"/>
</dbReference>
<dbReference type="EMBL" id="FRAC01000006">
    <property type="protein sequence ID" value="SHJ47580.1"/>
    <property type="molecule type" value="Genomic_DNA"/>
</dbReference>
<dbReference type="Proteomes" id="UP000184386">
    <property type="component" value="Unassembled WGS sequence"/>
</dbReference>
<dbReference type="InterPro" id="IPR008964">
    <property type="entry name" value="Invasin/intimin_cell_adhesion"/>
</dbReference>
<protein>
    <submittedName>
        <fullName evidence="2">Ig-like domain (Group 2)</fullName>
    </submittedName>
</protein>
<dbReference type="RefSeq" id="WP_170866551.1">
    <property type="nucleotide sequence ID" value="NZ_FRAC01000006.1"/>
</dbReference>
<evidence type="ECO:0000313" key="3">
    <source>
        <dbReference type="Proteomes" id="UP000184386"/>
    </source>
</evidence>
<dbReference type="Gene3D" id="2.60.40.1080">
    <property type="match status" value="1"/>
</dbReference>